<dbReference type="AlphaFoldDB" id="A0A5B8A0S3"/>
<dbReference type="InterPro" id="IPR022742">
    <property type="entry name" value="Hydrolase_4"/>
</dbReference>
<reference evidence="2 3" key="1">
    <citation type="submission" date="2019-06" db="EMBL/GenBank/DDBJ databases">
        <authorList>
            <person name="Srinivasan S."/>
        </authorList>
    </citation>
    <scope>NUCLEOTIDE SEQUENCE [LARGE SCALE GENOMIC DNA]</scope>
    <source>
        <strain evidence="2 3">17J68-5</strain>
    </source>
</reference>
<evidence type="ECO:0000259" key="1">
    <source>
        <dbReference type="Pfam" id="PF12146"/>
    </source>
</evidence>
<keyword evidence="2" id="KW-0378">Hydrolase</keyword>
<organism evidence="2 3">
    <name type="scientific">Hymenobacter jejuensis</name>
    <dbReference type="NCBI Taxonomy" id="2502781"/>
    <lineage>
        <taxon>Bacteria</taxon>
        <taxon>Pseudomonadati</taxon>
        <taxon>Bacteroidota</taxon>
        <taxon>Cytophagia</taxon>
        <taxon>Cytophagales</taxon>
        <taxon>Hymenobacteraceae</taxon>
        <taxon>Hymenobacter</taxon>
    </lineage>
</organism>
<dbReference type="Proteomes" id="UP000305398">
    <property type="component" value="Chromosome"/>
</dbReference>
<gene>
    <name evidence="2" type="ORF">FHG12_11505</name>
</gene>
<proteinExistence type="predicted"/>
<dbReference type="GO" id="GO:0052689">
    <property type="term" value="F:carboxylic ester hydrolase activity"/>
    <property type="evidence" value="ECO:0007669"/>
    <property type="project" value="TreeGrafter"/>
</dbReference>
<dbReference type="InterPro" id="IPR053145">
    <property type="entry name" value="AB_hydrolase_Est10"/>
</dbReference>
<accession>A0A5B8A0S3</accession>
<dbReference type="PANTHER" id="PTHR43265">
    <property type="entry name" value="ESTERASE ESTD"/>
    <property type="match status" value="1"/>
</dbReference>
<dbReference type="Gene3D" id="3.40.50.1820">
    <property type="entry name" value="alpha/beta hydrolase"/>
    <property type="match status" value="1"/>
</dbReference>
<dbReference type="OrthoDB" id="877199at2"/>
<dbReference type="PANTHER" id="PTHR43265:SF1">
    <property type="entry name" value="ESTERASE ESTD"/>
    <property type="match status" value="1"/>
</dbReference>
<sequence>MALLAASGCTPDRPKLPLPTGHYEGTLTYQGTEARVALDMREPTPDHLQADFRFLEMGLSFPAQNLRFNAPLLHFEQRPGQKQGNMVVEAVQEGDFWRGNFKIDTLKADLLLVRRGKADPRPYREQPVRFRSGNLTLRGTLLLPNDTSFQHAAVVLLHGSSTPHQRDLYSYADLLARRGFAALVYDRRDAALPAGQLPEYSQEDLATDALAAVQALKKQPDIDSTHVGLWGISQGAHVAAIAASRPGRSVAFVVALSGPGVPYADVERFQNASRLREHDVSAKDMKQAAKAFDQLVRFVHGGGESDTTQLHETLTEAWQQPWAQYTTLPRRVPTPAEIKTQLRWRQLDLDPRAAWQQVKVPALLVYGSADERFDASESARRLRNVVGYKQGSTVKVYSGANHELMLPGGLTKEDKWEWPRPAPGFVDDMLGWMRARTAQ</sequence>
<evidence type="ECO:0000313" key="2">
    <source>
        <dbReference type="EMBL" id="QDA60689.1"/>
    </source>
</evidence>
<protein>
    <submittedName>
        <fullName evidence="2">Alpha/beta hydrolase</fullName>
    </submittedName>
</protein>
<dbReference type="InterPro" id="IPR029058">
    <property type="entry name" value="AB_hydrolase_fold"/>
</dbReference>
<dbReference type="EMBL" id="CP040896">
    <property type="protein sequence ID" value="QDA60689.1"/>
    <property type="molecule type" value="Genomic_DNA"/>
</dbReference>
<dbReference type="KEGG" id="hyj:FHG12_11505"/>
<name>A0A5B8A0S3_9BACT</name>
<dbReference type="RefSeq" id="WP_139515865.1">
    <property type="nucleotide sequence ID" value="NZ_CP040896.1"/>
</dbReference>
<evidence type="ECO:0000313" key="3">
    <source>
        <dbReference type="Proteomes" id="UP000305398"/>
    </source>
</evidence>
<dbReference type="SUPFAM" id="SSF53474">
    <property type="entry name" value="alpha/beta-Hydrolases"/>
    <property type="match status" value="1"/>
</dbReference>
<keyword evidence="3" id="KW-1185">Reference proteome</keyword>
<dbReference type="Pfam" id="PF12146">
    <property type="entry name" value="Hydrolase_4"/>
    <property type="match status" value="1"/>
</dbReference>
<feature type="domain" description="Serine aminopeptidase S33" evidence="1">
    <location>
        <begin position="151"/>
        <end position="405"/>
    </location>
</feature>